<evidence type="ECO:0000259" key="2">
    <source>
        <dbReference type="PROSITE" id="PS50110"/>
    </source>
</evidence>
<evidence type="ECO:0000313" key="3">
    <source>
        <dbReference type="EMBL" id="PIZ16517.1"/>
    </source>
</evidence>
<dbReference type="SUPFAM" id="SSF52172">
    <property type="entry name" value="CheY-like"/>
    <property type="match status" value="1"/>
</dbReference>
<gene>
    <name evidence="3" type="ORF">COY51_02655</name>
</gene>
<dbReference type="Pfam" id="PF00072">
    <property type="entry name" value="Response_reg"/>
    <property type="match status" value="1"/>
</dbReference>
<dbReference type="SMART" id="SM00448">
    <property type="entry name" value="REC"/>
    <property type="match status" value="1"/>
</dbReference>
<keyword evidence="1" id="KW-0597">Phosphoprotein</keyword>
<dbReference type="Gene3D" id="3.40.50.2300">
    <property type="match status" value="1"/>
</dbReference>
<dbReference type="Proteomes" id="UP000234145">
    <property type="component" value="Unassembled WGS sequence"/>
</dbReference>
<sequence length="182" mass="20793">MPPVLEFFRRRVSEPTFGKSRLTIYFLGEEEGDLPVLEILNDKGEPEDVYPCHSYSPLKNKGPILIVDDDKEVCNTLVKLLKLEGYGDIHTANSSKEAIVRIKVMKYDLILLDIRMPDINGVEVLREIRKYDEKVPVAIMSAYEDMDLAQEALRLGAYDFIKKPIDFDYLRASVLSKLIPGE</sequence>
<comment type="caution">
    <text evidence="3">The sequence shown here is derived from an EMBL/GenBank/DDBJ whole genome shotgun (WGS) entry which is preliminary data.</text>
</comment>
<protein>
    <recommendedName>
        <fullName evidence="2">Response regulatory domain-containing protein</fullName>
    </recommendedName>
</protein>
<organism evidence="3 4">
    <name type="scientific">Candidatus Desantisbacteria bacterium CG_4_10_14_0_8_um_filter_39_17</name>
    <dbReference type="NCBI Taxonomy" id="1974542"/>
    <lineage>
        <taxon>Bacteria</taxon>
        <taxon>Candidatus Desantisiibacteriota</taxon>
    </lineage>
</organism>
<feature type="domain" description="Response regulatory" evidence="2">
    <location>
        <begin position="63"/>
        <end position="178"/>
    </location>
</feature>
<dbReference type="EMBL" id="PFMS01000044">
    <property type="protein sequence ID" value="PIZ16517.1"/>
    <property type="molecule type" value="Genomic_DNA"/>
</dbReference>
<dbReference type="InterPro" id="IPR011006">
    <property type="entry name" value="CheY-like_superfamily"/>
</dbReference>
<dbReference type="PANTHER" id="PTHR43228:SF1">
    <property type="entry name" value="TWO-COMPONENT RESPONSE REGULATOR ARR22"/>
    <property type="match status" value="1"/>
</dbReference>
<feature type="modified residue" description="4-aspartylphosphate" evidence="1">
    <location>
        <position position="113"/>
    </location>
</feature>
<evidence type="ECO:0000256" key="1">
    <source>
        <dbReference type="PROSITE-ProRule" id="PRU00169"/>
    </source>
</evidence>
<dbReference type="PROSITE" id="PS50110">
    <property type="entry name" value="RESPONSE_REGULATORY"/>
    <property type="match status" value="1"/>
</dbReference>
<dbReference type="InterPro" id="IPR001789">
    <property type="entry name" value="Sig_transdc_resp-reg_receiver"/>
</dbReference>
<dbReference type="GO" id="GO:0000160">
    <property type="term" value="P:phosphorelay signal transduction system"/>
    <property type="evidence" value="ECO:0007669"/>
    <property type="project" value="InterPro"/>
</dbReference>
<dbReference type="AlphaFoldDB" id="A0A2H9PBY7"/>
<dbReference type="InterPro" id="IPR052048">
    <property type="entry name" value="ST_Response_Regulator"/>
</dbReference>
<accession>A0A2H9PBY7</accession>
<dbReference type="PANTHER" id="PTHR43228">
    <property type="entry name" value="TWO-COMPONENT RESPONSE REGULATOR"/>
    <property type="match status" value="1"/>
</dbReference>
<evidence type="ECO:0000313" key="4">
    <source>
        <dbReference type="Proteomes" id="UP000234145"/>
    </source>
</evidence>
<reference evidence="4" key="1">
    <citation type="submission" date="2017-09" db="EMBL/GenBank/DDBJ databases">
        <title>Depth-based differentiation of microbial function through sediment-hosted aquifers and enrichment of novel symbionts in the deep terrestrial subsurface.</title>
        <authorList>
            <person name="Probst A.J."/>
            <person name="Ladd B."/>
            <person name="Jarett J.K."/>
            <person name="Geller-Mcgrath D.E."/>
            <person name="Sieber C.M.K."/>
            <person name="Emerson J.B."/>
            <person name="Anantharaman K."/>
            <person name="Thomas B.C."/>
            <person name="Malmstrom R."/>
            <person name="Stieglmeier M."/>
            <person name="Klingl A."/>
            <person name="Woyke T."/>
            <person name="Ryan C.M."/>
            <person name="Banfield J.F."/>
        </authorList>
    </citation>
    <scope>NUCLEOTIDE SEQUENCE [LARGE SCALE GENOMIC DNA]</scope>
</reference>
<name>A0A2H9PBY7_9BACT</name>
<proteinExistence type="predicted"/>